<dbReference type="RefSeq" id="WP_084753758.1">
    <property type="nucleotide sequence ID" value="NZ_CP020563.1"/>
</dbReference>
<evidence type="ECO:0000313" key="1">
    <source>
        <dbReference type="EMBL" id="ARF77328.1"/>
    </source>
</evidence>
<name>A0ABC8C573_9ACTN</name>
<accession>A0ABC8C573</accession>
<reference evidence="1 2" key="1">
    <citation type="submission" date="2017-04" db="EMBL/GenBank/DDBJ databases">
        <title>The complete genome sequence of Streptomyces albolongus YIM 101047, the producer of novel bafilomycins and novel odoriferous sesquiterpenoids.</title>
        <authorList>
            <person name="Yin M."/>
            <person name="Jiang Y."/>
        </authorList>
    </citation>
    <scope>NUCLEOTIDE SEQUENCE [LARGE SCALE GENOMIC DNA]</scope>
    <source>
        <strain evidence="1 2">YIM 101047</strain>
    </source>
</reference>
<evidence type="ECO:0000313" key="2">
    <source>
        <dbReference type="Proteomes" id="UP000192251"/>
    </source>
</evidence>
<protein>
    <submittedName>
        <fullName evidence="1">Uncharacterized protein</fullName>
    </submittedName>
</protein>
<sequence length="128" mass="14252">MNKCTSVVFLSPTNHVVSLFAPVHRLEARHVLCELGEDHDDDHADMVWDEGGRPGSAVWARWNGQDVKLASLPWCPALTAEEDACGLFADHPSAHTWDVTDPTLEALRQELAKERPHRSPEFTEEGGE</sequence>
<proteinExistence type="predicted"/>
<keyword evidence="2" id="KW-1185">Reference proteome</keyword>
<dbReference type="Proteomes" id="UP000192251">
    <property type="component" value="Chromosome"/>
</dbReference>
<dbReference type="EMBL" id="CP020563">
    <property type="protein sequence ID" value="ARF77328.1"/>
    <property type="molecule type" value="Genomic_DNA"/>
</dbReference>
<dbReference type="AlphaFoldDB" id="A0ABC8C573"/>
<organism evidence="1 2">
    <name type="scientific">Kitasatospora albolonga</name>
    <dbReference type="NCBI Taxonomy" id="68173"/>
    <lineage>
        <taxon>Bacteria</taxon>
        <taxon>Bacillati</taxon>
        <taxon>Actinomycetota</taxon>
        <taxon>Actinomycetes</taxon>
        <taxon>Kitasatosporales</taxon>
        <taxon>Streptomycetaceae</taxon>
        <taxon>Kitasatospora</taxon>
    </lineage>
</organism>
<dbReference type="KEGG" id="kab:B7C62_22740"/>
<gene>
    <name evidence="1" type="ORF">B7C62_22740</name>
</gene>